<dbReference type="EMBL" id="QPFP01000022">
    <property type="protein sequence ID" value="TEB30640.1"/>
    <property type="molecule type" value="Genomic_DNA"/>
</dbReference>
<dbReference type="AlphaFoldDB" id="A0A4Y7T958"/>
<dbReference type="SUPFAM" id="SSF52047">
    <property type="entry name" value="RNI-like"/>
    <property type="match status" value="1"/>
</dbReference>
<evidence type="ECO:0000313" key="2">
    <source>
        <dbReference type="Proteomes" id="UP000298030"/>
    </source>
</evidence>
<protein>
    <recommendedName>
        <fullName evidence="3">F-box domain-containing protein</fullName>
    </recommendedName>
</protein>
<gene>
    <name evidence="1" type="ORF">FA13DRAFT_1855041</name>
</gene>
<dbReference type="Proteomes" id="UP000298030">
    <property type="component" value="Unassembled WGS sequence"/>
</dbReference>
<reference evidence="1 2" key="1">
    <citation type="journal article" date="2019" name="Nat. Ecol. Evol.">
        <title>Megaphylogeny resolves global patterns of mushroom evolution.</title>
        <authorList>
            <person name="Varga T."/>
            <person name="Krizsan K."/>
            <person name="Foldi C."/>
            <person name="Dima B."/>
            <person name="Sanchez-Garcia M."/>
            <person name="Sanchez-Ramirez S."/>
            <person name="Szollosi G.J."/>
            <person name="Szarkandi J.G."/>
            <person name="Papp V."/>
            <person name="Albert L."/>
            <person name="Andreopoulos W."/>
            <person name="Angelini C."/>
            <person name="Antonin V."/>
            <person name="Barry K.W."/>
            <person name="Bougher N.L."/>
            <person name="Buchanan P."/>
            <person name="Buyck B."/>
            <person name="Bense V."/>
            <person name="Catcheside P."/>
            <person name="Chovatia M."/>
            <person name="Cooper J."/>
            <person name="Damon W."/>
            <person name="Desjardin D."/>
            <person name="Finy P."/>
            <person name="Geml J."/>
            <person name="Haridas S."/>
            <person name="Hughes K."/>
            <person name="Justo A."/>
            <person name="Karasinski D."/>
            <person name="Kautmanova I."/>
            <person name="Kiss B."/>
            <person name="Kocsube S."/>
            <person name="Kotiranta H."/>
            <person name="LaButti K.M."/>
            <person name="Lechner B.E."/>
            <person name="Liimatainen K."/>
            <person name="Lipzen A."/>
            <person name="Lukacs Z."/>
            <person name="Mihaltcheva S."/>
            <person name="Morgado L.N."/>
            <person name="Niskanen T."/>
            <person name="Noordeloos M.E."/>
            <person name="Ohm R.A."/>
            <person name="Ortiz-Santana B."/>
            <person name="Ovrebo C."/>
            <person name="Racz N."/>
            <person name="Riley R."/>
            <person name="Savchenko A."/>
            <person name="Shiryaev A."/>
            <person name="Soop K."/>
            <person name="Spirin V."/>
            <person name="Szebenyi C."/>
            <person name="Tomsovsky M."/>
            <person name="Tulloss R.E."/>
            <person name="Uehling J."/>
            <person name="Grigoriev I.V."/>
            <person name="Vagvolgyi C."/>
            <person name="Papp T."/>
            <person name="Martin F.M."/>
            <person name="Miettinen O."/>
            <person name="Hibbett D.S."/>
            <person name="Nagy L.G."/>
        </authorList>
    </citation>
    <scope>NUCLEOTIDE SEQUENCE [LARGE SCALE GENOMIC DNA]</scope>
    <source>
        <strain evidence="1 2">FP101781</strain>
    </source>
</reference>
<comment type="caution">
    <text evidence="1">The sequence shown here is derived from an EMBL/GenBank/DDBJ whole genome shotgun (WGS) entry which is preliminary data.</text>
</comment>
<keyword evidence="2" id="KW-1185">Reference proteome</keyword>
<sequence length="174" mass="20122">MIRMVRRDSEKWLEVRLIDATSSTSYEIVWYGSGRGALSDSTLSDIRKREPSVQSLRIQWRGPSTVFLYLLPSCFPALQFLSLKIFPAYRQRMPPPPDTFLMGCSLFELRLFGVPHDFFSGFFRSQNVLQVLEFPCIASSQFLEAILPSLCNLRSLRLRRFTQILLRPVPGLRN</sequence>
<proteinExistence type="predicted"/>
<accession>A0A4Y7T958</accession>
<evidence type="ECO:0008006" key="3">
    <source>
        <dbReference type="Google" id="ProtNLM"/>
    </source>
</evidence>
<evidence type="ECO:0000313" key="1">
    <source>
        <dbReference type="EMBL" id="TEB30640.1"/>
    </source>
</evidence>
<name>A0A4Y7T958_COPMI</name>
<organism evidence="1 2">
    <name type="scientific">Coprinellus micaceus</name>
    <name type="common">Glistening ink-cap mushroom</name>
    <name type="synonym">Coprinus micaceus</name>
    <dbReference type="NCBI Taxonomy" id="71717"/>
    <lineage>
        <taxon>Eukaryota</taxon>
        <taxon>Fungi</taxon>
        <taxon>Dikarya</taxon>
        <taxon>Basidiomycota</taxon>
        <taxon>Agaricomycotina</taxon>
        <taxon>Agaricomycetes</taxon>
        <taxon>Agaricomycetidae</taxon>
        <taxon>Agaricales</taxon>
        <taxon>Agaricineae</taxon>
        <taxon>Psathyrellaceae</taxon>
        <taxon>Coprinellus</taxon>
    </lineage>
</organism>